<organism evidence="1 2">
    <name type="scientific">Caerostris extrusa</name>
    <name type="common">Bark spider</name>
    <name type="synonym">Caerostris bankana</name>
    <dbReference type="NCBI Taxonomy" id="172846"/>
    <lineage>
        <taxon>Eukaryota</taxon>
        <taxon>Metazoa</taxon>
        <taxon>Ecdysozoa</taxon>
        <taxon>Arthropoda</taxon>
        <taxon>Chelicerata</taxon>
        <taxon>Arachnida</taxon>
        <taxon>Araneae</taxon>
        <taxon>Araneomorphae</taxon>
        <taxon>Entelegynae</taxon>
        <taxon>Araneoidea</taxon>
        <taxon>Araneidae</taxon>
        <taxon>Caerostris</taxon>
    </lineage>
</organism>
<name>A0AAV4T7P2_CAEEX</name>
<evidence type="ECO:0000313" key="2">
    <source>
        <dbReference type="Proteomes" id="UP001054945"/>
    </source>
</evidence>
<comment type="caution">
    <text evidence="1">The sequence shown here is derived from an EMBL/GenBank/DDBJ whole genome shotgun (WGS) entry which is preliminary data.</text>
</comment>
<gene>
    <name evidence="1" type="ORF">CEXT_738051</name>
</gene>
<dbReference type="AlphaFoldDB" id="A0AAV4T7P2"/>
<dbReference type="Proteomes" id="UP001054945">
    <property type="component" value="Unassembled WGS sequence"/>
</dbReference>
<keyword evidence="2" id="KW-1185">Reference proteome</keyword>
<protein>
    <submittedName>
        <fullName evidence="1">Uncharacterized protein</fullName>
    </submittedName>
</protein>
<proteinExistence type="predicted"/>
<accession>A0AAV4T7P2</accession>
<reference evidence="1 2" key="1">
    <citation type="submission" date="2021-06" db="EMBL/GenBank/DDBJ databases">
        <title>Caerostris extrusa draft genome.</title>
        <authorList>
            <person name="Kono N."/>
            <person name="Arakawa K."/>
        </authorList>
    </citation>
    <scope>NUCLEOTIDE SEQUENCE [LARGE SCALE GENOMIC DNA]</scope>
</reference>
<sequence length="92" mass="11068">MINAYNKSFRHKIRNNMYHNLNKLRDIIIRRFSDSFELPSFHFHLDSNDSSDYDSFHRNPSVYVSEKRLLIVITFSNVAHQRVMRSHDGIEK</sequence>
<dbReference type="EMBL" id="BPLR01010831">
    <property type="protein sequence ID" value="GIY42300.1"/>
    <property type="molecule type" value="Genomic_DNA"/>
</dbReference>
<evidence type="ECO:0000313" key="1">
    <source>
        <dbReference type="EMBL" id="GIY42300.1"/>
    </source>
</evidence>